<evidence type="ECO:0000313" key="1">
    <source>
        <dbReference type="EMBL" id="KAL3962224.1"/>
    </source>
</evidence>
<accession>A0ACC4E0S3</accession>
<proteinExistence type="predicted"/>
<dbReference type="Proteomes" id="UP001638806">
    <property type="component" value="Unassembled WGS sequence"/>
</dbReference>
<gene>
    <name evidence="1" type="ORF">ACCO45_003747</name>
</gene>
<dbReference type="EMBL" id="JBGNUJ010000003">
    <property type="protein sequence ID" value="KAL3962224.1"/>
    <property type="molecule type" value="Genomic_DNA"/>
</dbReference>
<sequence length="491" mass="51820">MGSHAAGGEWEAGSAGSIAFATTHHQPARGKRDERQAGAQRGPGGGVLSSHSQSPADGRRARVRLAGRPGSQYLCHAATSAAASGTMNLCVASVATPPRQMAGYRPLAHSHTTEATRSHHRDAPAPHPVPETAGPRIPAASAACHLTGRILLSLPPCLRRVPASMGKQGPFLCCVPGSSSLSRRPRRLWPVWLVSKDSSLPPVSPSCAVAAALGQSIPFRLVRVEGKGRKGALMTKLVLARSSPGGAHPCLAWQGTGRPRHLAGQHSRLPMQEPIARARRQSPSILCRPASSSSPSLPPPPCRHAPTSPAAGETRHWVPVPMCQYREGTGPLVWRAALMHRNTEGGSDRLGAGAGAGDCELMADHPAHPGCTRQRRTRLPSRSANLRDHAGVQQRGGWEGTKPAPFHRIHHTVRQAQHAADSTHLDARTGLETGPPVVCGEPQPPCGGEQANKCASLVQRRRDWTAQDGAGVSHATPGWRTDRPSAIRQAG</sequence>
<evidence type="ECO:0000313" key="2">
    <source>
        <dbReference type="Proteomes" id="UP001638806"/>
    </source>
</evidence>
<name>A0ACC4E0S3_PURLI</name>
<organism evidence="1 2">
    <name type="scientific">Purpureocillium lilacinum</name>
    <name type="common">Paecilomyces lilacinus</name>
    <dbReference type="NCBI Taxonomy" id="33203"/>
    <lineage>
        <taxon>Eukaryota</taxon>
        <taxon>Fungi</taxon>
        <taxon>Dikarya</taxon>
        <taxon>Ascomycota</taxon>
        <taxon>Pezizomycotina</taxon>
        <taxon>Sordariomycetes</taxon>
        <taxon>Hypocreomycetidae</taxon>
        <taxon>Hypocreales</taxon>
        <taxon>Ophiocordycipitaceae</taxon>
        <taxon>Purpureocillium</taxon>
    </lineage>
</organism>
<protein>
    <submittedName>
        <fullName evidence="1">Uncharacterized protein</fullName>
    </submittedName>
</protein>
<keyword evidence="2" id="KW-1185">Reference proteome</keyword>
<comment type="caution">
    <text evidence="1">The sequence shown here is derived from an EMBL/GenBank/DDBJ whole genome shotgun (WGS) entry which is preliminary data.</text>
</comment>
<reference evidence="1" key="1">
    <citation type="submission" date="2024-12" db="EMBL/GenBank/DDBJ databases">
        <title>Comparative genomics and development of molecular markers within Purpureocillium lilacinum and among Purpureocillium species.</title>
        <authorList>
            <person name="Yeh Z.-Y."/>
            <person name="Ni N.-T."/>
            <person name="Lo P.-H."/>
            <person name="Mushyakhwo K."/>
            <person name="Lin C.-F."/>
            <person name="Nai Y.-S."/>
        </authorList>
    </citation>
    <scope>NUCLEOTIDE SEQUENCE</scope>
    <source>
        <strain evidence="1">NCHU-NPUST-175</strain>
    </source>
</reference>